<sequence length="566" mass="59514">MSEDSKQLSVAELLARNGQQGAASSGGGGRRRRSGRGISVAELTGDLPAIPVGGGGGHSAHAAPEDDEPAYEPPSYESNGYESNGYDASGYQPSGFQSGGYAGSSFETPAPEPTSYAAPDPAPYAAPELPNYSPMSGPITRYDPLSAYAAPEAPADPLPAPGYSSRVMPGREMPGADSSRHAAPADPLSAPISGLYAPAPDPYAPAPDPYAPAPDPYSRDPLADGASAVGSGRTGRRHRHAEPEEETTDVQPLHDLGRGIGAPPESPPSGSRSGGRAARRRAAEAAEAEAAPSTAAWSPSTNGFAPESAPLPMSPPDGRARGAHPEPPDQRRSARREGPVDGGLPAWSVRRHVPTKNDAPESESIPTAAWSLASQDQQLVSGQTVAGDLLRDEVERAEAERANGRAAERNGRGRRGRSKPAQPEVYDGLTDVYEPFPTGDVLDDEDDFDGDDVDSDHSFASRLSPRRARSRVARKSEYDANRRQWMILGGQSTGAAVAGMLLFKGFERMWEMLPWVALCLAMIVILGLVALVRILRRTDDILSTVIAVVVGIFVTLGPLAFLLSTN</sequence>
<evidence type="ECO:0000313" key="3">
    <source>
        <dbReference type="EMBL" id="WUV49277.1"/>
    </source>
</evidence>
<evidence type="ECO:0000256" key="2">
    <source>
        <dbReference type="SAM" id="Phobius"/>
    </source>
</evidence>
<keyword evidence="2" id="KW-1133">Transmembrane helix</keyword>
<feature type="transmembrane region" description="Helical" evidence="2">
    <location>
        <begin position="515"/>
        <end position="535"/>
    </location>
</feature>
<feature type="compositionally biased region" description="Basic and acidic residues" evidence="1">
    <location>
        <begin position="396"/>
        <end position="411"/>
    </location>
</feature>
<proteinExistence type="predicted"/>
<keyword evidence="2" id="KW-0472">Membrane</keyword>
<reference evidence="3" key="1">
    <citation type="submission" date="2022-10" db="EMBL/GenBank/DDBJ databases">
        <title>The complete genomes of actinobacterial strains from the NBC collection.</title>
        <authorList>
            <person name="Joergensen T.S."/>
            <person name="Alvarez Arevalo M."/>
            <person name="Sterndorff E.B."/>
            <person name="Faurdal D."/>
            <person name="Vuksanovic O."/>
            <person name="Mourched A.-S."/>
            <person name="Charusanti P."/>
            <person name="Shaw S."/>
            <person name="Blin K."/>
            <person name="Weber T."/>
        </authorList>
    </citation>
    <scope>NUCLEOTIDE SEQUENCE</scope>
    <source>
        <strain evidence="3">NBC_01482</strain>
    </source>
</reference>
<keyword evidence="4" id="KW-1185">Reference proteome</keyword>
<feature type="compositionally biased region" description="Pro residues" evidence="1">
    <location>
        <begin position="199"/>
        <end position="215"/>
    </location>
</feature>
<accession>A0ABZ1Z154</accession>
<feature type="region of interest" description="Disordered" evidence="1">
    <location>
        <begin position="396"/>
        <end position="430"/>
    </location>
</feature>
<organism evidence="3 4">
    <name type="scientific">Nocardia vinacea</name>
    <dbReference type="NCBI Taxonomy" id="96468"/>
    <lineage>
        <taxon>Bacteria</taxon>
        <taxon>Bacillati</taxon>
        <taxon>Actinomycetota</taxon>
        <taxon>Actinomycetes</taxon>
        <taxon>Mycobacteriales</taxon>
        <taxon>Nocardiaceae</taxon>
        <taxon>Nocardia</taxon>
    </lineage>
</organism>
<dbReference type="Proteomes" id="UP001432062">
    <property type="component" value="Chromosome"/>
</dbReference>
<evidence type="ECO:0000256" key="1">
    <source>
        <dbReference type="SAM" id="MobiDB-lite"/>
    </source>
</evidence>
<feature type="compositionally biased region" description="Low complexity" evidence="1">
    <location>
        <begin position="144"/>
        <end position="153"/>
    </location>
</feature>
<feature type="transmembrane region" description="Helical" evidence="2">
    <location>
        <begin position="541"/>
        <end position="563"/>
    </location>
</feature>
<gene>
    <name evidence="3" type="ORF">OG563_14390</name>
</gene>
<name>A0ABZ1Z154_9NOCA</name>
<feature type="compositionally biased region" description="Basic and acidic residues" evidence="1">
    <location>
        <begin position="318"/>
        <end position="339"/>
    </location>
</feature>
<feature type="region of interest" description="Disordered" evidence="1">
    <location>
        <begin position="1"/>
        <end position="378"/>
    </location>
</feature>
<dbReference type="EMBL" id="CP109441">
    <property type="protein sequence ID" value="WUV49277.1"/>
    <property type="molecule type" value="Genomic_DNA"/>
</dbReference>
<protein>
    <submittedName>
        <fullName evidence="3">Uncharacterized protein</fullName>
    </submittedName>
</protein>
<feature type="compositionally biased region" description="Low complexity" evidence="1">
    <location>
        <begin position="117"/>
        <end position="130"/>
    </location>
</feature>
<dbReference type="RefSeq" id="WP_329413769.1">
    <property type="nucleotide sequence ID" value="NZ_CP109441.1"/>
</dbReference>
<keyword evidence="2" id="KW-0812">Transmembrane</keyword>
<evidence type="ECO:0000313" key="4">
    <source>
        <dbReference type="Proteomes" id="UP001432062"/>
    </source>
</evidence>